<organism evidence="13 14">
    <name type="scientific">Aerococcus viridans</name>
    <dbReference type="NCBI Taxonomy" id="1377"/>
    <lineage>
        <taxon>Bacteria</taxon>
        <taxon>Bacillati</taxon>
        <taxon>Bacillota</taxon>
        <taxon>Bacilli</taxon>
        <taxon>Lactobacillales</taxon>
        <taxon>Aerococcaceae</taxon>
        <taxon>Aerococcus</taxon>
    </lineage>
</organism>
<dbReference type="Pfam" id="PF05192">
    <property type="entry name" value="MutS_III"/>
    <property type="match status" value="1"/>
</dbReference>
<dbReference type="GO" id="GO:0003684">
    <property type="term" value="F:damaged DNA binding"/>
    <property type="evidence" value="ECO:0007669"/>
    <property type="project" value="UniProtKB-UniRule"/>
</dbReference>
<dbReference type="CDD" id="cd03284">
    <property type="entry name" value="ABC_MutS1"/>
    <property type="match status" value="1"/>
</dbReference>
<feature type="domain" description="DNA mismatch repair proteins mutS family" evidence="12">
    <location>
        <begin position="692"/>
        <end position="708"/>
    </location>
</feature>
<dbReference type="InterPro" id="IPR036187">
    <property type="entry name" value="DNA_mismatch_repair_MutS_sf"/>
</dbReference>
<dbReference type="GO" id="GO:0005524">
    <property type="term" value="F:ATP binding"/>
    <property type="evidence" value="ECO:0007669"/>
    <property type="project" value="UniProtKB-UniRule"/>
</dbReference>
<dbReference type="SUPFAM" id="SSF55271">
    <property type="entry name" value="DNA repair protein MutS, domain I"/>
    <property type="match status" value="1"/>
</dbReference>
<dbReference type="Pfam" id="PF05188">
    <property type="entry name" value="MutS_II"/>
    <property type="match status" value="1"/>
</dbReference>
<dbReference type="Pfam" id="PF01624">
    <property type="entry name" value="MutS_I"/>
    <property type="match status" value="1"/>
</dbReference>
<dbReference type="SMART" id="SM00534">
    <property type="entry name" value="MUTSac"/>
    <property type="match status" value="1"/>
</dbReference>
<dbReference type="NCBIfam" id="NF003810">
    <property type="entry name" value="PRK05399.1"/>
    <property type="match status" value="1"/>
</dbReference>
<evidence type="ECO:0000256" key="7">
    <source>
        <dbReference type="ARBA" id="ARBA00023204"/>
    </source>
</evidence>
<dbReference type="PANTHER" id="PTHR11361:SF34">
    <property type="entry name" value="DNA MISMATCH REPAIR PROTEIN MSH1, MITOCHONDRIAL"/>
    <property type="match status" value="1"/>
</dbReference>
<dbReference type="Pfam" id="PF05190">
    <property type="entry name" value="MutS_IV"/>
    <property type="match status" value="1"/>
</dbReference>
<name>A0A2J9PLK8_9LACT</name>
<sequence>MPQKTKQTPMMEQYNEMKGQYPDAFLFFRLGDFYEMFNDDALKAAQILEITLTSRNKNAEDPIPMCGIPYHSASEYIKTLVSQGHKVAIAEQLEDPKLTKGMVKRGVVKVLTPGTYMNDSIGVVENNYLSALDYVNGQYILAFSDVGTGELKVTTLDDFNAVLTEFAQLQSKELVVSQAIPKHQVEELQHLQSFTLSPFELTAEVGATTRESYKQILADISDDQELNGLLLLLTYVNSMSHQAIDHWQAATHYEVAHYLHMDYYAKSNLELTESVRTKKRQGSLLAFLNKTETAMGFRLLKNWLDRPLISLPAIERRQSQIEDLIEHYFQRLEIKDLLHGVYDLERLVAKVAMGNVNPKELLQLNQSLSRVPGIIDTIDQIAADNEDESVWANIQGQITALPALTDTIARAIKEDAPATLKDGNVIADGFNPQLDEYRYAMRNGQQWIAQLQADERAKTGIKSLKVGYNKVFGYYIEVTKANLHLLEEGRYDRKQTLTNAERFITPELKKVEAKILEAEEQSQVLEHQLFQAVREEVKRHQVTLQAIASTVATIDVLQSLAEISEAHQYVKPQFMTDKRDLYLKESRHPVVEGVIGQDRFVPNDIVMDPETSILMITGPNMSGKSTYMRQLGLIVILAQMGSFVPAKEARLPIFDKIFTRIGAADDLLAGQSTFMVEMMEANQALQHATDNSLLLFDELGRGTSTYDGIALAQAILVYIHDHFDAKVLFSTHYHELTALDESLPRLANIHVGASEEDGELVFLHKVFNGATDKSYGIHVAKLAGMPGELLQNAQVVLKELEANNLNEVNKDQQLSLFDLVHEVTPVQPVDNRPVEAGSQAVIDQLKAEDIYNLTPIQALNFLAELKSQL</sequence>
<dbReference type="InterPro" id="IPR016151">
    <property type="entry name" value="DNA_mismatch_repair_MutS_N"/>
</dbReference>
<dbReference type="PANTHER" id="PTHR11361">
    <property type="entry name" value="DNA MISMATCH REPAIR PROTEIN MUTS FAMILY MEMBER"/>
    <property type="match status" value="1"/>
</dbReference>
<dbReference type="FunFam" id="3.40.1170.10:FF:000001">
    <property type="entry name" value="DNA mismatch repair protein MutS"/>
    <property type="match status" value="1"/>
</dbReference>
<keyword evidence="4 9" id="KW-0227">DNA damage</keyword>
<dbReference type="InterPro" id="IPR017261">
    <property type="entry name" value="DNA_mismatch_repair_MutS/MSH"/>
</dbReference>
<proteinExistence type="inferred from homology"/>
<keyword evidence="7 9" id="KW-0234">DNA repair</keyword>
<dbReference type="InterPro" id="IPR007695">
    <property type="entry name" value="DNA_mismatch_repair_MutS-lik_N"/>
</dbReference>
<dbReference type="Proteomes" id="UP000192813">
    <property type="component" value="Unassembled WGS sequence"/>
</dbReference>
<dbReference type="RefSeq" id="WP_083067703.1">
    <property type="nucleotide sequence ID" value="NZ_JBIWIT010000005.1"/>
</dbReference>
<dbReference type="InterPro" id="IPR045076">
    <property type="entry name" value="MutS"/>
</dbReference>
<dbReference type="SMART" id="SM00533">
    <property type="entry name" value="MUTSd"/>
    <property type="match status" value="1"/>
</dbReference>
<keyword evidence="6 9" id="KW-0238">DNA-binding</keyword>
<protein>
    <recommendedName>
        <fullName evidence="2 9">DNA mismatch repair protein MutS</fullName>
    </recommendedName>
</protein>
<accession>A0A2J9PLK8</accession>
<dbReference type="GO" id="GO:0005829">
    <property type="term" value="C:cytosol"/>
    <property type="evidence" value="ECO:0007669"/>
    <property type="project" value="TreeGrafter"/>
</dbReference>
<dbReference type="SUPFAM" id="SSF48334">
    <property type="entry name" value="DNA repair protein MutS, domain III"/>
    <property type="match status" value="1"/>
</dbReference>
<keyword evidence="5 9" id="KW-0067">ATP-binding</keyword>
<reference evidence="14" key="1">
    <citation type="submission" date="2017-12" db="EMBL/GenBank/DDBJ databases">
        <title>FDA dAtabase for Regulatory Grade micrObial Sequences (FDA-ARGOS): Supporting development and validation of Infectious Disease Dx tests.</title>
        <authorList>
            <person name="Hoffmann M."/>
            <person name="Allard M."/>
            <person name="Evans P."/>
            <person name="Brown E."/>
            <person name="Tallon L."/>
            <person name="Sadzewicz L."/>
            <person name="Sengamalay N."/>
            <person name="Ott S."/>
            <person name="Godinez A."/>
            <person name="Nagaraj S."/>
            <person name="Vavikolanu K."/>
            <person name="Aluvathingal J."/>
            <person name="Nadendla S."/>
            <person name="Sichtig H."/>
        </authorList>
    </citation>
    <scope>NUCLEOTIDE SEQUENCE [LARGE SCALE GENOMIC DNA]</scope>
    <source>
        <strain evidence="14">FDAARGOS_249</strain>
    </source>
</reference>
<dbReference type="InterPro" id="IPR005748">
    <property type="entry name" value="DNA_mismatch_repair_MutS"/>
</dbReference>
<dbReference type="EMBL" id="NBTM02000001">
    <property type="protein sequence ID" value="PNL90931.1"/>
    <property type="molecule type" value="Genomic_DNA"/>
</dbReference>
<comment type="similarity">
    <text evidence="1 9 10">Belongs to the DNA mismatch repair MutS family.</text>
</comment>
<dbReference type="InterPro" id="IPR027417">
    <property type="entry name" value="P-loop_NTPase"/>
</dbReference>
<dbReference type="Gene3D" id="1.10.1420.10">
    <property type="match status" value="2"/>
</dbReference>
<evidence type="ECO:0000256" key="6">
    <source>
        <dbReference type="ARBA" id="ARBA00023125"/>
    </source>
</evidence>
<dbReference type="SUPFAM" id="SSF53150">
    <property type="entry name" value="DNA repair protein MutS, domain II"/>
    <property type="match status" value="1"/>
</dbReference>
<evidence type="ECO:0000256" key="10">
    <source>
        <dbReference type="RuleBase" id="RU003756"/>
    </source>
</evidence>
<feature type="binding site" evidence="9">
    <location>
        <begin position="618"/>
        <end position="625"/>
    </location>
    <ligand>
        <name>ATP</name>
        <dbReference type="ChEBI" id="CHEBI:30616"/>
    </ligand>
</feature>
<evidence type="ECO:0000313" key="14">
    <source>
        <dbReference type="Proteomes" id="UP000192813"/>
    </source>
</evidence>
<evidence type="ECO:0000256" key="1">
    <source>
        <dbReference type="ARBA" id="ARBA00006271"/>
    </source>
</evidence>
<evidence type="ECO:0000256" key="11">
    <source>
        <dbReference type="SAM" id="Coils"/>
    </source>
</evidence>
<dbReference type="AlphaFoldDB" id="A0A2J9PLK8"/>
<dbReference type="Gene3D" id="3.40.1170.10">
    <property type="entry name" value="DNA repair protein MutS, domain I"/>
    <property type="match status" value="1"/>
</dbReference>
<dbReference type="NCBIfam" id="TIGR01070">
    <property type="entry name" value="mutS1"/>
    <property type="match status" value="1"/>
</dbReference>
<dbReference type="InterPro" id="IPR007860">
    <property type="entry name" value="DNA_mmatch_repair_MutS_con_dom"/>
</dbReference>
<evidence type="ECO:0000256" key="5">
    <source>
        <dbReference type="ARBA" id="ARBA00022840"/>
    </source>
</evidence>
<gene>
    <name evidence="9 13" type="primary">mutS</name>
    <name evidence="13" type="ORF">A6J77_001180</name>
</gene>
<dbReference type="InterPro" id="IPR007696">
    <property type="entry name" value="DNA_mismatch_repair_MutS_core"/>
</dbReference>
<evidence type="ECO:0000256" key="9">
    <source>
        <dbReference type="HAMAP-Rule" id="MF_00096"/>
    </source>
</evidence>
<keyword evidence="11" id="KW-0175">Coiled coil</keyword>
<evidence type="ECO:0000256" key="4">
    <source>
        <dbReference type="ARBA" id="ARBA00022763"/>
    </source>
</evidence>
<evidence type="ECO:0000259" key="12">
    <source>
        <dbReference type="PROSITE" id="PS00486"/>
    </source>
</evidence>
<dbReference type="Gene3D" id="3.30.420.110">
    <property type="entry name" value="MutS, connector domain"/>
    <property type="match status" value="1"/>
</dbReference>
<dbReference type="SUPFAM" id="SSF52540">
    <property type="entry name" value="P-loop containing nucleoside triphosphate hydrolases"/>
    <property type="match status" value="1"/>
</dbReference>
<evidence type="ECO:0000256" key="8">
    <source>
        <dbReference type="ARBA" id="ARBA00024647"/>
    </source>
</evidence>
<evidence type="ECO:0000313" key="13">
    <source>
        <dbReference type="EMBL" id="PNL90931.1"/>
    </source>
</evidence>
<dbReference type="InterPro" id="IPR036678">
    <property type="entry name" value="MutS_con_dom_sf"/>
</dbReference>
<dbReference type="Pfam" id="PF00488">
    <property type="entry name" value="MutS_V"/>
    <property type="match status" value="1"/>
</dbReference>
<dbReference type="InterPro" id="IPR000432">
    <property type="entry name" value="DNA_mismatch_repair_MutS_C"/>
</dbReference>
<evidence type="ECO:0000256" key="3">
    <source>
        <dbReference type="ARBA" id="ARBA00022741"/>
    </source>
</evidence>
<dbReference type="PIRSF" id="PIRSF037677">
    <property type="entry name" value="DNA_mis_repair_Msh6"/>
    <property type="match status" value="1"/>
</dbReference>
<dbReference type="FunFam" id="1.10.1420.10:FF:000007">
    <property type="entry name" value="DNA mismatch repair protein MutS"/>
    <property type="match status" value="1"/>
</dbReference>
<dbReference type="FunFam" id="3.40.50.300:FF:000870">
    <property type="entry name" value="MutS protein homolog 4"/>
    <property type="match status" value="1"/>
</dbReference>
<dbReference type="PROSITE" id="PS00486">
    <property type="entry name" value="DNA_MISMATCH_REPAIR_2"/>
    <property type="match status" value="1"/>
</dbReference>
<feature type="coiled-coil region" evidence="11">
    <location>
        <begin position="508"/>
        <end position="535"/>
    </location>
</feature>
<dbReference type="GO" id="GO:0006298">
    <property type="term" value="P:mismatch repair"/>
    <property type="evidence" value="ECO:0007669"/>
    <property type="project" value="UniProtKB-UniRule"/>
</dbReference>
<evidence type="ECO:0000256" key="2">
    <source>
        <dbReference type="ARBA" id="ARBA00021982"/>
    </source>
</evidence>
<keyword evidence="3 9" id="KW-0547">Nucleotide-binding</keyword>
<dbReference type="Gene3D" id="3.40.50.300">
    <property type="entry name" value="P-loop containing nucleotide triphosphate hydrolases"/>
    <property type="match status" value="1"/>
</dbReference>
<dbReference type="InterPro" id="IPR007861">
    <property type="entry name" value="DNA_mismatch_repair_MutS_clamp"/>
</dbReference>
<dbReference type="HAMAP" id="MF_00096">
    <property type="entry name" value="MutS"/>
    <property type="match status" value="1"/>
</dbReference>
<comment type="function">
    <text evidence="8 9">This protein is involved in the repair of mismatches in DNA. It is possible that it carries out the mismatch recognition step. This protein has a weak ATPase activity.</text>
</comment>
<dbReference type="GO" id="GO:0140664">
    <property type="term" value="F:ATP-dependent DNA damage sensor activity"/>
    <property type="evidence" value="ECO:0007669"/>
    <property type="project" value="InterPro"/>
</dbReference>
<comment type="caution">
    <text evidence="13">The sequence shown here is derived from an EMBL/GenBank/DDBJ whole genome shotgun (WGS) entry which is preliminary data.</text>
</comment>
<dbReference type="GO" id="GO:0030983">
    <property type="term" value="F:mismatched DNA binding"/>
    <property type="evidence" value="ECO:0007669"/>
    <property type="project" value="InterPro"/>
</dbReference>